<dbReference type="AlphaFoldDB" id="A0A3T1D5U5"/>
<dbReference type="SMART" id="SM00530">
    <property type="entry name" value="HTH_XRE"/>
    <property type="match status" value="1"/>
</dbReference>
<keyword evidence="2" id="KW-1133">Transmembrane helix</keyword>
<dbReference type="PROSITE" id="PS50943">
    <property type="entry name" value="HTH_CROC1"/>
    <property type="match status" value="1"/>
</dbReference>
<sequence length="144" mass="16337">MFGENLKNLRKQKGLSQEELAERLHIVRQTVSKWEKGLSVPDAYLLIRIAEIFETSVSILLGDRVEASGDKNIVAEKLEQLNALLAEKNRRSRRIWKTIVIILVSLAVIVVLLLILSIAVFQNYGDVPTLTTKQKAYINETLRP</sequence>
<dbReference type="PANTHER" id="PTHR46558">
    <property type="entry name" value="TRACRIPTIONAL REGULATORY PROTEIN-RELATED-RELATED"/>
    <property type="match status" value="1"/>
</dbReference>
<keyword evidence="5" id="KW-1185">Reference proteome</keyword>
<dbReference type="PANTHER" id="PTHR46558:SF3">
    <property type="entry name" value="TRANSCRIPTIONAL REGULATOR"/>
    <property type="match status" value="1"/>
</dbReference>
<protein>
    <recommendedName>
        <fullName evidence="3">HTH cro/C1-type domain-containing protein</fullName>
    </recommendedName>
</protein>
<feature type="transmembrane region" description="Helical" evidence="2">
    <location>
        <begin position="98"/>
        <end position="121"/>
    </location>
</feature>
<keyword evidence="2" id="KW-0472">Membrane</keyword>
<evidence type="ECO:0000259" key="3">
    <source>
        <dbReference type="PROSITE" id="PS50943"/>
    </source>
</evidence>
<dbReference type="KEGG" id="cohn:KCTCHS21_28730"/>
<evidence type="ECO:0000313" key="4">
    <source>
        <dbReference type="EMBL" id="BBI33474.1"/>
    </source>
</evidence>
<dbReference type="Proteomes" id="UP000289856">
    <property type="component" value="Chromosome"/>
</dbReference>
<gene>
    <name evidence="4" type="ORF">KCTCHS21_28730</name>
</gene>
<reference evidence="4 5" key="1">
    <citation type="submission" date="2019-01" db="EMBL/GenBank/DDBJ databases">
        <title>Complete genome sequence of Cohnella hallensis HS21 isolated from Korean fir (Abies koreana) rhizospheric soil.</title>
        <authorList>
            <person name="Jiang L."/>
            <person name="Kang S.W."/>
            <person name="Kim S."/>
            <person name="Jung J."/>
            <person name="Kim C.Y."/>
            <person name="Kim D.H."/>
            <person name="Kim S.W."/>
            <person name="Lee J."/>
        </authorList>
    </citation>
    <scope>NUCLEOTIDE SEQUENCE [LARGE SCALE GENOMIC DNA]</scope>
    <source>
        <strain evidence="4 5">HS21</strain>
    </source>
</reference>
<dbReference type="Pfam" id="PF01381">
    <property type="entry name" value="HTH_3"/>
    <property type="match status" value="1"/>
</dbReference>
<dbReference type="InterPro" id="IPR001387">
    <property type="entry name" value="Cro/C1-type_HTH"/>
</dbReference>
<accession>A0A3T1D5U5</accession>
<evidence type="ECO:0000313" key="5">
    <source>
        <dbReference type="Proteomes" id="UP000289856"/>
    </source>
</evidence>
<dbReference type="EMBL" id="AP019400">
    <property type="protein sequence ID" value="BBI33474.1"/>
    <property type="molecule type" value="Genomic_DNA"/>
</dbReference>
<organism evidence="4 5">
    <name type="scientific">Cohnella abietis</name>
    <dbReference type="NCBI Taxonomy" id="2507935"/>
    <lineage>
        <taxon>Bacteria</taxon>
        <taxon>Bacillati</taxon>
        <taxon>Bacillota</taxon>
        <taxon>Bacilli</taxon>
        <taxon>Bacillales</taxon>
        <taxon>Paenibacillaceae</taxon>
        <taxon>Cohnella</taxon>
    </lineage>
</organism>
<dbReference type="OrthoDB" id="9804312at2"/>
<feature type="domain" description="HTH cro/C1-type" evidence="3">
    <location>
        <begin position="6"/>
        <end position="60"/>
    </location>
</feature>
<dbReference type="CDD" id="cd00093">
    <property type="entry name" value="HTH_XRE"/>
    <property type="match status" value="1"/>
</dbReference>
<dbReference type="RefSeq" id="WP_130609244.1">
    <property type="nucleotide sequence ID" value="NZ_AP019400.1"/>
</dbReference>
<keyword evidence="1" id="KW-0238">DNA-binding</keyword>
<evidence type="ECO:0000256" key="2">
    <source>
        <dbReference type="SAM" id="Phobius"/>
    </source>
</evidence>
<dbReference type="SUPFAM" id="SSF47413">
    <property type="entry name" value="lambda repressor-like DNA-binding domains"/>
    <property type="match status" value="1"/>
</dbReference>
<dbReference type="InterPro" id="IPR010982">
    <property type="entry name" value="Lambda_DNA-bd_dom_sf"/>
</dbReference>
<keyword evidence="2" id="KW-0812">Transmembrane</keyword>
<dbReference type="GO" id="GO:0003677">
    <property type="term" value="F:DNA binding"/>
    <property type="evidence" value="ECO:0007669"/>
    <property type="project" value="UniProtKB-KW"/>
</dbReference>
<evidence type="ECO:0000256" key="1">
    <source>
        <dbReference type="ARBA" id="ARBA00023125"/>
    </source>
</evidence>
<proteinExistence type="predicted"/>
<dbReference type="Gene3D" id="1.10.260.40">
    <property type="entry name" value="lambda repressor-like DNA-binding domains"/>
    <property type="match status" value="1"/>
</dbReference>
<name>A0A3T1D5U5_9BACL</name>